<feature type="binding site" evidence="8">
    <location>
        <begin position="149"/>
        <end position="152"/>
    </location>
    <ligand>
        <name>ATP</name>
        <dbReference type="ChEBI" id="CHEBI:30616"/>
    </ligand>
</feature>
<keyword evidence="5 8" id="KW-0547">Nucleotide-binding</keyword>
<dbReference type="Gene3D" id="3.40.50.620">
    <property type="entry name" value="HUPs"/>
    <property type="match status" value="1"/>
</dbReference>
<dbReference type="GO" id="GO:0004592">
    <property type="term" value="F:pantoate-beta-alanine ligase activity"/>
    <property type="evidence" value="ECO:0007669"/>
    <property type="project" value="UniProtKB-UniRule"/>
</dbReference>
<dbReference type="NCBIfam" id="TIGR00018">
    <property type="entry name" value="panC"/>
    <property type="match status" value="1"/>
</dbReference>
<dbReference type="GO" id="GO:0005524">
    <property type="term" value="F:ATP binding"/>
    <property type="evidence" value="ECO:0007669"/>
    <property type="project" value="UniProtKB-KW"/>
</dbReference>
<evidence type="ECO:0000256" key="3">
    <source>
        <dbReference type="ARBA" id="ARBA00022598"/>
    </source>
</evidence>
<dbReference type="InterPro" id="IPR042176">
    <property type="entry name" value="Pantoate_ligase_C"/>
</dbReference>
<evidence type="ECO:0000256" key="7">
    <source>
        <dbReference type="ARBA" id="ARBA00048258"/>
    </source>
</evidence>
<dbReference type="UniPathway" id="UPA00028">
    <property type="reaction ID" value="UER00005"/>
</dbReference>
<dbReference type="EMBL" id="CADCTF010000103">
    <property type="protein sequence ID" value="CAA9247393.1"/>
    <property type="molecule type" value="Genomic_DNA"/>
</dbReference>
<evidence type="ECO:0000256" key="4">
    <source>
        <dbReference type="ARBA" id="ARBA00022655"/>
    </source>
</evidence>
<keyword evidence="8" id="KW-0963">Cytoplasm</keyword>
<comment type="subcellular location">
    <subcellularLocation>
        <location evidence="8">Cytoplasm</location>
    </subcellularLocation>
</comment>
<keyword evidence="6 8" id="KW-0067">ATP-binding</keyword>
<comment type="catalytic activity">
    <reaction evidence="7 8">
        <text>(R)-pantoate + beta-alanine + ATP = (R)-pantothenate + AMP + diphosphate + H(+)</text>
        <dbReference type="Rhea" id="RHEA:10912"/>
        <dbReference type="ChEBI" id="CHEBI:15378"/>
        <dbReference type="ChEBI" id="CHEBI:15980"/>
        <dbReference type="ChEBI" id="CHEBI:29032"/>
        <dbReference type="ChEBI" id="CHEBI:30616"/>
        <dbReference type="ChEBI" id="CHEBI:33019"/>
        <dbReference type="ChEBI" id="CHEBI:57966"/>
        <dbReference type="ChEBI" id="CHEBI:456215"/>
        <dbReference type="EC" id="6.3.2.1"/>
    </reaction>
</comment>
<protein>
    <recommendedName>
        <fullName evidence="8">Pantothenate synthetase</fullName>
        <shortName evidence="8">PS</shortName>
        <ecNumber evidence="8">6.3.2.1</ecNumber>
    </recommendedName>
    <alternativeName>
        <fullName evidence="8">Pantoate--beta-alanine ligase</fullName>
    </alternativeName>
    <alternativeName>
        <fullName evidence="8">Pantoate-activating enzyme</fullName>
    </alternativeName>
</protein>
<dbReference type="PANTHER" id="PTHR21299:SF1">
    <property type="entry name" value="PANTOATE--BETA-ALANINE LIGASE"/>
    <property type="match status" value="1"/>
</dbReference>
<evidence type="ECO:0000256" key="6">
    <source>
        <dbReference type="ARBA" id="ARBA00022840"/>
    </source>
</evidence>
<evidence type="ECO:0000256" key="8">
    <source>
        <dbReference type="HAMAP-Rule" id="MF_00158"/>
    </source>
</evidence>
<dbReference type="InterPro" id="IPR003721">
    <property type="entry name" value="Pantoate_ligase"/>
</dbReference>
<dbReference type="EC" id="6.3.2.1" evidence="8"/>
<dbReference type="InterPro" id="IPR014729">
    <property type="entry name" value="Rossmann-like_a/b/a_fold"/>
</dbReference>
<name>A0A6J4IDV2_9ACTN</name>
<dbReference type="GO" id="GO:0005829">
    <property type="term" value="C:cytosol"/>
    <property type="evidence" value="ECO:0007669"/>
    <property type="project" value="TreeGrafter"/>
</dbReference>
<feature type="binding site" evidence="8">
    <location>
        <position position="63"/>
    </location>
    <ligand>
        <name>(R)-pantoate</name>
        <dbReference type="ChEBI" id="CHEBI:15980"/>
    </ligand>
</feature>
<comment type="pathway">
    <text evidence="1 8">Cofactor biosynthesis; (R)-pantothenate biosynthesis; (R)-pantothenate from (R)-pantoate and beta-alanine: step 1/1.</text>
</comment>
<proteinExistence type="inferred from homology"/>
<dbReference type="GO" id="GO:0015940">
    <property type="term" value="P:pantothenate biosynthetic process"/>
    <property type="evidence" value="ECO:0007669"/>
    <property type="project" value="UniProtKB-UniRule"/>
</dbReference>
<feature type="binding site" evidence="8">
    <location>
        <position position="63"/>
    </location>
    <ligand>
        <name>beta-alanine</name>
        <dbReference type="ChEBI" id="CHEBI:57966"/>
    </ligand>
</feature>
<dbReference type="CDD" id="cd00560">
    <property type="entry name" value="PanC"/>
    <property type="match status" value="1"/>
</dbReference>
<keyword evidence="4 8" id="KW-0566">Pantothenate biosynthesis</keyword>
<sequence>MSVQTVESIEGFRKVLDEERRAGRTVGLVPTMGFLHDGHASLMRRAAAECDVVAATIFVNPLQFAVSEDLSSYPRDLAADQRLAEAAGVTWLFAPPVEEMYPGDVHTTVTVAGESEGLEGEIRPTHFAGVATVVAKLCNIAGPCRAYFGEKDWQQLQVVRRMVADLSMPVEVVGCPIVREPDGLALSSRNAYLSAAERRAATVLHRALRAGADAADPVEAMRRVVAAEPLAELDYAEMRDGRLLVAARLGTTRLLDNLAWEGPSDNHKALEG</sequence>
<feature type="binding site" evidence="8">
    <location>
        <begin position="186"/>
        <end position="189"/>
    </location>
    <ligand>
        <name>ATP</name>
        <dbReference type="ChEBI" id="CHEBI:30616"/>
    </ligand>
</feature>
<keyword evidence="3 8" id="KW-0436">Ligase</keyword>
<feature type="binding site" evidence="8">
    <location>
        <position position="178"/>
    </location>
    <ligand>
        <name>ATP</name>
        <dbReference type="ChEBI" id="CHEBI:30616"/>
    </ligand>
</feature>
<reference evidence="9" key="1">
    <citation type="submission" date="2020-02" db="EMBL/GenBank/DDBJ databases">
        <authorList>
            <person name="Meier V. D."/>
        </authorList>
    </citation>
    <scope>NUCLEOTIDE SEQUENCE</scope>
    <source>
        <strain evidence="9">AVDCRST_MAG50</strain>
    </source>
</reference>
<evidence type="ECO:0000256" key="2">
    <source>
        <dbReference type="ARBA" id="ARBA00009256"/>
    </source>
</evidence>
<dbReference type="PANTHER" id="PTHR21299">
    <property type="entry name" value="CYTIDYLATE KINASE/PANTOATE-BETA-ALANINE LIGASE"/>
    <property type="match status" value="1"/>
</dbReference>
<dbReference type="HAMAP" id="MF_00158">
    <property type="entry name" value="PanC"/>
    <property type="match status" value="1"/>
</dbReference>
<gene>
    <name evidence="8" type="primary">panC</name>
    <name evidence="9" type="ORF">AVDCRST_MAG50-2049</name>
</gene>
<dbReference type="SUPFAM" id="SSF52374">
    <property type="entry name" value="Nucleotidylyl transferase"/>
    <property type="match status" value="1"/>
</dbReference>
<comment type="subunit">
    <text evidence="8">Homodimer.</text>
</comment>
<comment type="miscellaneous">
    <text evidence="8">The reaction proceeds by a bi uni uni bi ping pong mechanism.</text>
</comment>
<feature type="binding site" evidence="8">
    <location>
        <begin position="32"/>
        <end position="39"/>
    </location>
    <ligand>
        <name>ATP</name>
        <dbReference type="ChEBI" id="CHEBI:30616"/>
    </ligand>
</feature>
<accession>A0A6J4IDV2</accession>
<evidence type="ECO:0000256" key="5">
    <source>
        <dbReference type="ARBA" id="ARBA00022741"/>
    </source>
</evidence>
<feature type="binding site" evidence="8">
    <location>
        <position position="155"/>
    </location>
    <ligand>
        <name>(R)-pantoate</name>
        <dbReference type="ChEBI" id="CHEBI:15980"/>
    </ligand>
</feature>
<dbReference type="AlphaFoldDB" id="A0A6J4IDV2"/>
<comment type="similarity">
    <text evidence="2 8">Belongs to the pantothenate synthetase family.</text>
</comment>
<evidence type="ECO:0000256" key="1">
    <source>
        <dbReference type="ARBA" id="ARBA00004990"/>
    </source>
</evidence>
<dbReference type="Pfam" id="PF02569">
    <property type="entry name" value="Pantoate_ligase"/>
    <property type="match status" value="1"/>
</dbReference>
<feature type="active site" description="Proton donor" evidence="8">
    <location>
        <position position="39"/>
    </location>
</feature>
<comment type="function">
    <text evidence="8">Catalyzes the condensation of pantoate with beta-alanine in an ATP-dependent reaction via a pantoyl-adenylate intermediate.</text>
</comment>
<dbReference type="Gene3D" id="3.30.1300.10">
    <property type="entry name" value="Pantoate-beta-alanine ligase, C-terminal domain"/>
    <property type="match status" value="1"/>
</dbReference>
<evidence type="ECO:0000313" key="9">
    <source>
        <dbReference type="EMBL" id="CAA9247393.1"/>
    </source>
</evidence>
<organism evidence="9">
    <name type="scientific">uncultured Acidimicrobiales bacterium</name>
    <dbReference type="NCBI Taxonomy" id="310071"/>
    <lineage>
        <taxon>Bacteria</taxon>
        <taxon>Bacillati</taxon>
        <taxon>Actinomycetota</taxon>
        <taxon>Acidimicrobiia</taxon>
        <taxon>Acidimicrobiales</taxon>
        <taxon>environmental samples</taxon>
    </lineage>
</organism>